<dbReference type="EMBL" id="LRDB01000001">
    <property type="protein sequence ID" value="KYG83886.1"/>
    <property type="molecule type" value="Genomic_DNA"/>
</dbReference>
<reference evidence="2 3" key="1">
    <citation type="submission" date="2016-01" db="EMBL/GenBank/DDBJ databases">
        <title>Genome sequencing of Roseivirga echinicomitans KMM 6058.</title>
        <authorList>
            <person name="Selvaratnam C."/>
            <person name="Thevarajoo S."/>
            <person name="Goh K.M."/>
            <person name="Ee R."/>
            <person name="Chan K.-G."/>
            <person name="Chong C.S."/>
        </authorList>
    </citation>
    <scope>NUCLEOTIDE SEQUENCE [LARGE SCALE GENOMIC DNA]</scope>
    <source>
        <strain evidence="2 3">KMM 6058</strain>
    </source>
</reference>
<gene>
    <name evidence="2" type="ORF">AWN68_00855</name>
</gene>
<evidence type="ECO:0000259" key="1">
    <source>
        <dbReference type="SMART" id="SM00507"/>
    </source>
</evidence>
<dbReference type="CDD" id="cd00085">
    <property type="entry name" value="HNHc"/>
    <property type="match status" value="1"/>
</dbReference>
<dbReference type="InterPro" id="IPR003615">
    <property type="entry name" value="HNH_nuc"/>
</dbReference>
<dbReference type="SMART" id="SM00507">
    <property type="entry name" value="HNHc"/>
    <property type="match status" value="1"/>
</dbReference>
<feature type="domain" description="HNH nuclease" evidence="1">
    <location>
        <begin position="264"/>
        <end position="320"/>
    </location>
</feature>
<dbReference type="Pfam" id="PF13391">
    <property type="entry name" value="HNH_2"/>
    <property type="match status" value="1"/>
</dbReference>
<name>A0A150XYY1_9BACT</name>
<dbReference type="AlphaFoldDB" id="A0A150XYY1"/>
<organism evidence="2 3">
    <name type="scientific">Roseivirga echinicomitans</name>
    <dbReference type="NCBI Taxonomy" id="296218"/>
    <lineage>
        <taxon>Bacteria</taxon>
        <taxon>Pseudomonadati</taxon>
        <taxon>Bacteroidota</taxon>
        <taxon>Cytophagia</taxon>
        <taxon>Cytophagales</taxon>
        <taxon>Roseivirgaceae</taxon>
        <taxon>Roseivirga</taxon>
    </lineage>
</organism>
<evidence type="ECO:0000313" key="3">
    <source>
        <dbReference type="Proteomes" id="UP000075615"/>
    </source>
</evidence>
<dbReference type="Gene3D" id="1.10.30.50">
    <property type="match status" value="1"/>
</dbReference>
<protein>
    <recommendedName>
        <fullName evidence="1">HNH nuclease domain-containing protein</fullName>
    </recommendedName>
</protein>
<accession>A0A150XYY1</accession>
<dbReference type="Proteomes" id="UP000075615">
    <property type="component" value="Unassembled WGS sequence"/>
</dbReference>
<evidence type="ECO:0000313" key="2">
    <source>
        <dbReference type="EMBL" id="KYG83886.1"/>
    </source>
</evidence>
<keyword evidence="3" id="KW-1185">Reference proteome</keyword>
<comment type="caution">
    <text evidence="2">The sequence shown here is derived from an EMBL/GenBank/DDBJ whole genome shotgun (WGS) entry which is preliminary data.</text>
</comment>
<sequence length="353" mass="41129">MANFLKSEYEKYKSTNFKPVIIANISYNPTGWRSLYLNPKASHSYATEFPGHESLNFNFDKKGVDTSNEVYGFVQWTADPKFFNKGGTIIFYSRNTDTRKGQIVGIYCNTEILNHHKYIDWKGFENNEIGFNLKAQKDLSMLFPIPLDANNYKESKKKRLVGQIGYSYYRNEIAEVIIKDQLYELSKSGVQKNEFDKLKNIFSFISGKSLDENIFDYDLKQQDELVELLSSDKSQIITDLKNLDKDETETVTINQKVYKRDNKTLAQIKILRDFECQICSKKIKKEKGGFYIEAAHIKPKNKKGKETPDNILILCPNHHKEFDYGSRTIINHTKDFIEFIMNGVLYKLNLRIE</sequence>
<proteinExistence type="predicted"/>